<dbReference type="SUPFAM" id="SSF74650">
    <property type="entry name" value="Galactose mutarotase-like"/>
    <property type="match status" value="1"/>
</dbReference>
<evidence type="ECO:0000313" key="2">
    <source>
        <dbReference type="Proteomes" id="UP001596028"/>
    </source>
</evidence>
<dbReference type="Pfam" id="PF01263">
    <property type="entry name" value="Aldose_epim"/>
    <property type="match status" value="1"/>
</dbReference>
<evidence type="ECO:0000313" key="1">
    <source>
        <dbReference type="EMBL" id="MFC4597194.1"/>
    </source>
</evidence>
<keyword evidence="2" id="KW-1185">Reference proteome</keyword>
<dbReference type="Proteomes" id="UP001596028">
    <property type="component" value="Unassembled WGS sequence"/>
</dbReference>
<sequence length="288" mass="32214">MIGSSVQLQYRDWSAVVLPEFGANAIRLRDRDRDVLRAPDSAEQLREAPCLYGTPILMPPNRVEDGTFTFDGALYRLEINEPRHRNHIHGFLADAPFAVAALSDRQIVCVHENDGGRYPFPFRMTVAFSLGEEGFRQQIEILNTSSADIPVMLGLHTAFAEPATFSVPIGQRWETSDRHIPTGKLLELDEREREFVRGGIPGGAPISGFYTAAGHTARIGDYCYRVSERFTQWVLYNGGGDRGFLCVEPQSGPVNGLNRPDGYIRLKKKESVRFWTVISRGGELACQK</sequence>
<dbReference type="CDD" id="cd01081">
    <property type="entry name" value="Aldose_epim"/>
    <property type="match status" value="1"/>
</dbReference>
<name>A0ABV9FAX2_9BACL</name>
<dbReference type="InterPro" id="IPR014718">
    <property type="entry name" value="GH-type_carb-bd"/>
</dbReference>
<organism evidence="1 2">
    <name type="scientific">Cohnella hongkongensis</name>
    <dbReference type="NCBI Taxonomy" id="178337"/>
    <lineage>
        <taxon>Bacteria</taxon>
        <taxon>Bacillati</taxon>
        <taxon>Bacillota</taxon>
        <taxon>Bacilli</taxon>
        <taxon>Bacillales</taxon>
        <taxon>Paenibacillaceae</taxon>
        <taxon>Cohnella</taxon>
    </lineage>
</organism>
<protein>
    <submittedName>
        <fullName evidence="1">Aldose 1-epimerase</fullName>
    </submittedName>
</protein>
<dbReference type="Gene3D" id="2.70.98.10">
    <property type="match status" value="1"/>
</dbReference>
<reference evidence="2" key="1">
    <citation type="journal article" date="2019" name="Int. J. Syst. Evol. Microbiol.">
        <title>The Global Catalogue of Microorganisms (GCM) 10K type strain sequencing project: providing services to taxonomists for standard genome sequencing and annotation.</title>
        <authorList>
            <consortium name="The Broad Institute Genomics Platform"/>
            <consortium name="The Broad Institute Genome Sequencing Center for Infectious Disease"/>
            <person name="Wu L."/>
            <person name="Ma J."/>
        </authorList>
    </citation>
    <scope>NUCLEOTIDE SEQUENCE [LARGE SCALE GENOMIC DNA]</scope>
    <source>
        <strain evidence="2">CCUG 49571</strain>
    </source>
</reference>
<dbReference type="EMBL" id="JBHSEP010000001">
    <property type="protein sequence ID" value="MFC4597194.1"/>
    <property type="molecule type" value="Genomic_DNA"/>
</dbReference>
<accession>A0ABV9FAX2</accession>
<comment type="caution">
    <text evidence="1">The sequence shown here is derived from an EMBL/GenBank/DDBJ whole genome shotgun (WGS) entry which is preliminary data.</text>
</comment>
<gene>
    <name evidence="1" type="ORF">ACFO3S_02985</name>
</gene>
<dbReference type="InterPro" id="IPR011013">
    <property type="entry name" value="Gal_mutarotase_sf_dom"/>
</dbReference>
<dbReference type="RefSeq" id="WP_378092051.1">
    <property type="nucleotide sequence ID" value="NZ_JBHSEP010000001.1"/>
</dbReference>
<dbReference type="InterPro" id="IPR008183">
    <property type="entry name" value="Aldose_1/G6P_1-epimerase"/>
</dbReference>
<proteinExistence type="predicted"/>